<dbReference type="EMBL" id="LKHV01000017">
    <property type="protein sequence ID" value="KRG17412.1"/>
    <property type="molecule type" value="Genomic_DNA"/>
</dbReference>
<keyword evidence="6" id="KW-0862">Zinc</keyword>
<dbReference type="RefSeq" id="WP_057625470.1">
    <property type="nucleotide sequence ID" value="NZ_LKHV02000001.1"/>
</dbReference>
<evidence type="ECO:0000256" key="9">
    <source>
        <dbReference type="ARBA" id="ARBA00049893"/>
    </source>
</evidence>
<reference evidence="11" key="1">
    <citation type="submission" date="2015-09" db="EMBL/GenBank/DDBJ databases">
        <title>Draft Genome Sequences of Two Novel Amoeba-resistant Intranuclear Bacteria, Candidatus Berkiella cookevillensis and Candidatus Berkiella aquae.</title>
        <authorList>
            <person name="Mehari Y.T."/>
            <person name="Arivett B.A."/>
            <person name="Farone A.L."/>
            <person name="Gunderson J.H."/>
            <person name="Farone M.B."/>
        </authorList>
    </citation>
    <scope>NUCLEOTIDE SEQUENCE [LARGE SCALE GENOMIC DNA]</scope>
    <source>
        <strain evidence="11">CC99</strain>
    </source>
</reference>
<evidence type="ECO:0000256" key="6">
    <source>
        <dbReference type="ARBA" id="ARBA00022833"/>
    </source>
</evidence>
<comment type="catalytic activity">
    <reaction evidence="9">
        <text>S-methyl-5'-thioadenosine + phosphate = 5-(methylsulfanyl)-alpha-D-ribose 1-phosphate + adenine</text>
        <dbReference type="Rhea" id="RHEA:11852"/>
        <dbReference type="ChEBI" id="CHEBI:16708"/>
        <dbReference type="ChEBI" id="CHEBI:17509"/>
        <dbReference type="ChEBI" id="CHEBI:43474"/>
        <dbReference type="ChEBI" id="CHEBI:58533"/>
        <dbReference type="EC" id="2.4.2.28"/>
    </reaction>
    <physiologicalReaction direction="left-to-right" evidence="9">
        <dbReference type="Rhea" id="RHEA:11853"/>
    </physiologicalReaction>
</comment>
<dbReference type="InterPro" id="IPR038371">
    <property type="entry name" value="Cu_polyphenol_OxRdtase_sf"/>
</dbReference>
<accession>A0A0Q9YK92</accession>
<evidence type="ECO:0000256" key="4">
    <source>
        <dbReference type="ARBA" id="ARBA00022723"/>
    </source>
</evidence>
<protein>
    <recommendedName>
        <fullName evidence="10">Purine nucleoside phosphorylase</fullName>
    </recommendedName>
</protein>
<name>A0A0Q9YK92_9GAMM</name>
<keyword evidence="3" id="KW-0808">Transferase</keyword>
<dbReference type="STRING" id="437022.CC99x_02380"/>
<dbReference type="Proteomes" id="UP000051494">
    <property type="component" value="Unassembled WGS sequence"/>
</dbReference>
<evidence type="ECO:0000313" key="11">
    <source>
        <dbReference type="EMBL" id="KRG17412.1"/>
    </source>
</evidence>
<gene>
    <name evidence="11" type="primary">yfiH</name>
    <name evidence="12" type="synonym">pgeF</name>
    <name evidence="12" type="ORF">CC99x_007650</name>
    <name evidence="11" type="ORF">CC99x_02380</name>
</gene>
<dbReference type="AlphaFoldDB" id="A0A0Q9YK92"/>
<dbReference type="GO" id="GO:0017061">
    <property type="term" value="F:S-methyl-5-thioadenosine phosphorylase activity"/>
    <property type="evidence" value="ECO:0007669"/>
    <property type="project" value="UniProtKB-EC"/>
</dbReference>
<evidence type="ECO:0000256" key="10">
    <source>
        <dbReference type="RuleBase" id="RU361274"/>
    </source>
</evidence>
<dbReference type="Gene3D" id="3.60.140.10">
    <property type="entry name" value="CNF1/YfiH-like putative cysteine hydrolases"/>
    <property type="match status" value="1"/>
</dbReference>
<dbReference type="PANTHER" id="PTHR30616">
    <property type="entry name" value="UNCHARACTERIZED PROTEIN YFIH"/>
    <property type="match status" value="1"/>
</dbReference>
<reference evidence="12" key="3">
    <citation type="submission" date="2021-06" db="EMBL/GenBank/DDBJ databases">
        <title>Genomic Description and Analysis of Intracellular Bacteria, Candidatus Berkiella cookevillensis and Candidatus Berkiella aquae.</title>
        <authorList>
            <person name="Kidane D.T."/>
            <person name="Mehari Y.T."/>
            <person name="Rice F.C."/>
            <person name="Arivett B.A."/>
            <person name="Farone A.L."/>
            <person name="Berk S.G."/>
            <person name="Farone M.B."/>
        </authorList>
    </citation>
    <scope>NUCLEOTIDE SEQUENCE</scope>
    <source>
        <strain evidence="12">CC99</strain>
    </source>
</reference>
<comment type="catalytic activity">
    <reaction evidence="1">
        <text>inosine + phosphate = alpha-D-ribose 1-phosphate + hypoxanthine</text>
        <dbReference type="Rhea" id="RHEA:27646"/>
        <dbReference type="ChEBI" id="CHEBI:17368"/>
        <dbReference type="ChEBI" id="CHEBI:17596"/>
        <dbReference type="ChEBI" id="CHEBI:43474"/>
        <dbReference type="ChEBI" id="CHEBI:57720"/>
        <dbReference type="EC" id="2.4.2.1"/>
    </reaction>
    <physiologicalReaction direction="left-to-right" evidence="1">
        <dbReference type="Rhea" id="RHEA:27647"/>
    </physiologicalReaction>
</comment>
<evidence type="ECO:0000256" key="7">
    <source>
        <dbReference type="ARBA" id="ARBA00047989"/>
    </source>
</evidence>
<dbReference type="GO" id="GO:0016787">
    <property type="term" value="F:hydrolase activity"/>
    <property type="evidence" value="ECO:0007669"/>
    <property type="project" value="UniProtKB-KW"/>
</dbReference>
<dbReference type="InterPro" id="IPR003730">
    <property type="entry name" value="Cu_polyphenol_OxRdtase"/>
</dbReference>
<evidence type="ECO:0000256" key="5">
    <source>
        <dbReference type="ARBA" id="ARBA00022801"/>
    </source>
</evidence>
<dbReference type="OrthoDB" id="4279at2"/>
<keyword evidence="4" id="KW-0479">Metal-binding</keyword>
<sequence length="250" mass="28247">MNVITPNWPAPNWVSAFTTTREMGLSRKPYDKCNLAHHVGEDVVNVTLNRLRLQQKFNLNPKLTWLNQTHSDRVIELTRPNANYLDADGIWTRKAGLSCIVMTADCLPLLLCDTAGSLVAAIHCGWQGIAKGIIERAIEQIKPHANGELLAWFGPAIGPRAFEVGRDVYDLFVQQDYAANQAFERLKRPGKWLADIYALAKIRLYKLGIDHIFGGDYCTYTDTKHFYSYRKEKITGRMATVITLSPSLRP</sequence>
<reference evidence="12" key="2">
    <citation type="journal article" date="2016" name="Genome Announc.">
        <title>Draft Genome Sequences of Two Novel Amoeba-Resistant Intranuclear Bacteria, 'Candidatus Berkiella cookevillensis' and 'Candidatus Berkiella aquae'.</title>
        <authorList>
            <person name="Mehari Y.T."/>
            <person name="Arivett B.A."/>
            <person name="Farone A.L."/>
            <person name="Gunderson J.H."/>
            <person name="Farone M.B."/>
        </authorList>
    </citation>
    <scope>NUCLEOTIDE SEQUENCE</scope>
    <source>
        <strain evidence="12">CC99</strain>
    </source>
</reference>
<dbReference type="GO" id="GO:0005507">
    <property type="term" value="F:copper ion binding"/>
    <property type="evidence" value="ECO:0007669"/>
    <property type="project" value="TreeGrafter"/>
</dbReference>
<comment type="catalytic activity">
    <reaction evidence="7">
        <text>adenosine + H2O + H(+) = inosine + NH4(+)</text>
        <dbReference type="Rhea" id="RHEA:24408"/>
        <dbReference type="ChEBI" id="CHEBI:15377"/>
        <dbReference type="ChEBI" id="CHEBI:15378"/>
        <dbReference type="ChEBI" id="CHEBI:16335"/>
        <dbReference type="ChEBI" id="CHEBI:17596"/>
        <dbReference type="ChEBI" id="CHEBI:28938"/>
        <dbReference type="EC" id="3.5.4.4"/>
    </reaction>
    <physiologicalReaction direction="left-to-right" evidence="7">
        <dbReference type="Rhea" id="RHEA:24409"/>
    </physiologicalReaction>
</comment>
<dbReference type="Pfam" id="PF02578">
    <property type="entry name" value="Cu-oxidase_4"/>
    <property type="match status" value="1"/>
</dbReference>
<proteinExistence type="inferred from homology"/>
<dbReference type="EMBL" id="LKHV02000001">
    <property type="protein sequence ID" value="MCS5708777.1"/>
    <property type="molecule type" value="Genomic_DNA"/>
</dbReference>
<evidence type="ECO:0000256" key="2">
    <source>
        <dbReference type="ARBA" id="ARBA00007353"/>
    </source>
</evidence>
<dbReference type="PATRIC" id="fig|1590042.3.peg.2438"/>
<evidence type="ECO:0000313" key="12">
    <source>
        <dbReference type="EMBL" id="MCS5708777.1"/>
    </source>
</evidence>
<evidence type="ECO:0000313" key="13">
    <source>
        <dbReference type="Proteomes" id="UP000051494"/>
    </source>
</evidence>
<dbReference type="InterPro" id="IPR011324">
    <property type="entry name" value="Cytotoxic_necrot_fac-like_cat"/>
</dbReference>
<dbReference type="PANTHER" id="PTHR30616:SF2">
    <property type="entry name" value="PURINE NUCLEOSIDE PHOSPHORYLASE LACC1"/>
    <property type="match status" value="1"/>
</dbReference>
<dbReference type="SUPFAM" id="SSF64438">
    <property type="entry name" value="CNF1/YfiH-like putative cysteine hydrolases"/>
    <property type="match status" value="1"/>
</dbReference>
<comment type="similarity">
    <text evidence="2 10">Belongs to the purine nucleoside phosphorylase YfiH/LACC1 family.</text>
</comment>
<evidence type="ECO:0000256" key="3">
    <source>
        <dbReference type="ARBA" id="ARBA00022679"/>
    </source>
</evidence>
<dbReference type="CDD" id="cd16833">
    <property type="entry name" value="YfiH"/>
    <property type="match status" value="1"/>
</dbReference>
<comment type="catalytic activity">
    <reaction evidence="8">
        <text>adenosine + phosphate = alpha-D-ribose 1-phosphate + adenine</text>
        <dbReference type="Rhea" id="RHEA:27642"/>
        <dbReference type="ChEBI" id="CHEBI:16335"/>
        <dbReference type="ChEBI" id="CHEBI:16708"/>
        <dbReference type="ChEBI" id="CHEBI:43474"/>
        <dbReference type="ChEBI" id="CHEBI:57720"/>
        <dbReference type="EC" id="2.4.2.1"/>
    </reaction>
    <physiologicalReaction direction="left-to-right" evidence="8">
        <dbReference type="Rhea" id="RHEA:27643"/>
    </physiologicalReaction>
</comment>
<keyword evidence="13" id="KW-1185">Reference proteome</keyword>
<keyword evidence="5" id="KW-0378">Hydrolase</keyword>
<organism evidence="11">
    <name type="scientific">Candidatus Berkiella cookevillensis</name>
    <dbReference type="NCBI Taxonomy" id="437022"/>
    <lineage>
        <taxon>Bacteria</taxon>
        <taxon>Pseudomonadati</taxon>
        <taxon>Pseudomonadota</taxon>
        <taxon>Gammaproteobacteria</taxon>
        <taxon>Candidatus Berkiellales</taxon>
        <taxon>Candidatus Berkiellaceae</taxon>
        <taxon>Candidatus Berkiella</taxon>
    </lineage>
</organism>
<comment type="caution">
    <text evidence="11">The sequence shown here is derived from an EMBL/GenBank/DDBJ whole genome shotgun (WGS) entry which is preliminary data.</text>
</comment>
<evidence type="ECO:0000256" key="1">
    <source>
        <dbReference type="ARBA" id="ARBA00000553"/>
    </source>
</evidence>
<dbReference type="NCBIfam" id="TIGR00726">
    <property type="entry name" value="peptidoglycan editing factor PgeF"/>
    <property type="match status" value="1"/>
</dbReference>
<evidence type="ECO:0000256" key="8">
    <source>
        <dbReference type="ARBA" id="ARBA00048968"/>
    </source>
</evidence>